<evidence type="ECO:0000313" key="3">
    <source>
        <dbReference type="Proteomes" id="UP000077266"/>
    </source>
</evidence>
<dbReference type="SUPFAM" id="SSF81383">
    <property type="entry name" value="F-box domain"/>
    <property type="match status" value="1"/>
</dbReference>
<dbReference type="AlphaFoldDB" id="A0A165CIK9"/>
<dbReference type="Proteomes" id="UP000077266">
    <property type="component" value="Unassembled WGS sequence"/>
</dbReference>
<proteinExistence type="predicted"/>
<evidence type="ECO:0000313" key="2">
    <source>
        <dbReference type="EMBL" id="KZV82533.1"/>
    </source>
</evidence>
<dbReference type="EMBL" id="KV426317">
    <property type="protein sequence ID" value="KZV82533.1"/>
    <property type="molecule type" value="Genomic_DNA"/>
</dbReference>
<keyword evidence="3" id="KW-1185">Reference proteome</keyword>
<dbReference type="InterPro" id="IPR036047">
    <property type="entry name" value="F-box-like_dom_sf"/>
</dbReference>
<dbReference type="InterPro" id="IPR001810">
    <property type="entry name" value="F-box_dom"/>
</dbReference>
<accession>A0A165CIK9</accession>
<name>A0A165CIK9_EXIGL</name>
<dbReference type="PROSITE" id="PS50181">
    <property type="entry name" value="FBOX"/>
    <property type="match status" value="1"/>
</dbReference>
<dbReference type="InParanoid" id="A0A165CIK9"/>
<gene>
    <name evidence="2" type="ORF">EXIGLDRAFT_778441</name>
</gene>
<organism evidence="2 3">
    <name type="scientific">Exidia glandulosa HHB12029</name>
    <dbReference type="NCBI Taxonomy" id="1314781"/>
    <lineage>
        <taxon>Eukaryota</taxon>
        <taxon>Fungi</taxon>
        <taxon>Dikarya</taxon>
        <taxon>Basidiomycota</taxon>
        <taxon>Agaricomycotina</taxon>
        <taxon>Agaricomycetes</taxon>
        <taxon>Auriculariales</taxon>
        <taxon>Exidiaceae</taxon>
        <taxon>Exidia</taxon>
    </lineage>
</organism>
<sequence length="587" mass="65273">MPSATNDIDKKLQELLHESLTRVCVDAQLDRLRLVPRPFDAAAHAELYASLTGTYAAHLAAIQATFLTFAASANAVAPINQLPPDVLVEILAWLPNYARVKASHVCSYWRSTALESATLWSDIDTTVTRKANPLVELLRRTKNAPVSVKVTILGKIRRVKAVYRSILPHMPHIKALDIFMDGDDADEVEEVSFDGLEVNVPPGPLLGTLVIRADDWTDRIEVKFSDAPGAFASLQRLHLGATPMSTFKHWPDLPSLVDLRFQWCGLGTGSSSPFDLLERALQQSPALAQLVISDIPYPDLDDPMRAIELPNLQHLGIAGNVETPEPMGVLLKFFSSPKVPHVSLYGFSLDDFSQPLRFVIEEDTPNVVEAYVSRYSTSPEIQYGAKFSGIDGEKPYSLRTVDDRGFSRTLYCLPNPREVIGEYSTTLRRLFMDVHSWRYLMGDATTALEALEDLTIFGYPFFLTFDDAIVGPLLLPSLKNLTIYIGTQLHGGLMPEDWDAEIVEAFLNLHIGGYQSPLDTLRLYGGFLDVDEEGRELELQETSLAAARSALKDRARILDIRIGEIRSVGFHAMTSAEVDCNLQHRRV</sequence>
<reference evidence="2 3" key="1">
    <citation type="journal article" date="2016" name="Mol. Biol. Evol.">
        <title>Comparative Genomics of Early-Diverging Mushroom-Forming Fungi Provides Insights into the Origins of Lignocellulose Decay Capabilities.</title>
        <authorList>
            <person name="Nagy L.G."/>
            <person name="Riley R."/>
            <person name="Tritt A."/>
            <person name="Adam C."/>
            <person name="Daum C."/>
            <person name="Floudas D."/>
            <person name="Sun H."/>
            <person name="Yadav J.S."/>
            <person name="Pangilinan J."/>
            <person name="Larsson K.H."/>
            <person name="Matsuura K."/>
            <person name="Barry K."/>
            <person name="Labutti K."/>
            <person name="Kuo R."/>
            <person name="Ohm R.A."/>
            <person name="Bhattacharya S.S."/>
            <person name="Shirouzu T."/>
            <person name="Yoshinaga Y."/>
            <person name="Martin F.M."/>
            <person name="Grigoriev I.V."/>
            <person name="Hibbett D.S."/>
        </authorList>
    </citation>
    <scope>NUCLEOTIDE SEQUENCE [LARGE SCALE GENOMIC DNA]</scope>
    <source>
        <strain evidence="2 3">HHB12029</strain>
    </source>
</reference>
<dbReference type="SUPFAM" id="SSF52058">
    <property type="entry name" value="L domain-like"/>
    <property type="match status" value="1"/>
</dbReference>
<dbReference type="Pfam" id="PF12937">
    <property type="entry name" value="F-box-like"/>
    <property type="match status" value="1"/>
</dbReference>
<protein>
    <recommendedName>
        <fullName evidence="1">F-box domain-containing protein</fullName>
    </recommendedName>
</protein>
<dbReference type="Gene3D" id="1.20.1280.50">
    <property type="match status" value="1"/>
</dbReference>
<feature type="domain" description="F-box" evidence="1">
    <location>
        <begin position="76"/>
        <end position="123"/>
    </location>
</feature>
<dbReference type="SMART" id="SM00256">
    <property type="entry name" value="FBOX"/>
    <property type="match status" value="1"/>
</dbReference>
<dbReference type="OrthoDB" id="550575at2759"/>
<evidence type="ECO:0000259" key="1">
    <source>
        <dbReference type="PROSITE" id="PS50181"/>
    </source>
</evidence>
<dbReference type="STRING" id="1314781.A0A165CIK9"/>